<evidence type="ECO:0000256" key="4">
    <source>
        <dbReference type="ARBA" id="ARBA00022679"/>
    </source>
</evidence>
<comment type="caution">
    <text evidence="14">The sequence shown here is derived from an EMBL/GenBank/DDBJ whole genome shotgun (WGS) entry which is preliminary data.</text>
</comment>
<evidence type="ECO:0000313" key="14">
    <source>
        <dbReference type="EMBL" id="RMX39701.1"/>
    </source>
</evidence>
<evidence type="ECO:0000256" key="5">
    <source>
        <dbReference type="ARBA" id="ARBA00022692"/>
    </source>
</evidence>
<dbReference type="Pfam" id="PF17039">
    <property type="entry name" value="Glyco_tran_10_N"/>
    <property type="match status" value="1"/>
</dbReference>
<feature type="transmembrane region" description="Helical" evidence="11">
    <location>
        <begin position="422"/>
        <end position="439"/>
    </location>
</feature>
<gene>
    <name evidence="14" type="ORF">pdam_00008081</name>
</gene>
<evidence type="ECO:0000313" key="15">
    <source>
        <dbReference type="Proteomes" id="UP000275408"/>
    </source>
</evidence>
<dbReference type="OMA" id="LGHFEEH"/>
<evidence type="ECO:0000256" key="8">
    <source>
        <dbReference type="ARBA" id="ARBA00023136"/>
    </source>
</evidence>
<dbReference type="AlphaFoldDB" id="A0A3M6TEE7"/>
<keyword evidence="15" id="KW-1185">Reference proteome</keyword>
<proteinExistence type="inferred from homology"/>
<dbReference type="InterPro" id="IPR001503">
    <property type="entry name" value="Glyco_trans_10"/>
</dbReference>
<evidence type="ECO:0000256" key="7">
    <source>
        <dbReference type="ARBA" id="ARBA00022989"/>
    </source>
</evidence>
<dbReference type="InterPro" id="IPR031481">
    <property type="entry name" value="Glyco_tran_10_N"/>
</dbReference>
<dbReference type="Proteomes" id="UP000275408">
    <property type="component" value="Unassembled WGS sequence"/>
</dbReference>
<accession>A0A3M6TEE7</accession>
<dbReference type="InterPro" id="IPR038577">
    <property type="entry name" value="GT10-like_C_sf"/>
</dbReference>
<evidence type="ECO:0000256" key="11">
    <source>
        <dbReference type="RuleBase" id="RU003832"/>
    </source>
</evidence>
<comment type="similarity">
    <text evidence="2 11">Belongs to the glycosyltransferase 10 family.</text>
</comment>
<dbReference type="PANTHER" id="PTHR11929">
    <property type="entry name" value="ALPHA- 1,3 -FUCOSYLTRANSFERASE"/>
    <property type="match status" value="1"/>
</dbReference>
<evidence type="ECO:0000256" key="2">
    <source>
        <dbReference type="ARBA" id="ARBA00008919"/>
    </source>
</evidence>
<keyword evidence="7 11" id="KW-1133">Transmembrane helix</keyword>
<protein>
    <recommendedName>
        <fullName evidence="11">Fucosyltransferase</fullName>
        <ecNumber evidence="11">2.4.1.-</ecNumber>
    </recommendedName>
</protein>
<dbReference type="GO" id="GO:0046920">
    <property type="term" value="F:alpha-(1-&gt;3)-fucosyltransferase activity"/>
    <property type="evidence" value="ECO:0007669"/>
    <property type="project" value="TreeGrafter"/>
</dbReference>
<dbReference type="PANTHER" id="PTHR11929:SF194">
    <property type="entry name" value="ALPHA-(1,3)-FUCOSYLTRANSFERASE 10"/>
    <property type="match status" value="1"/>
</dbReference>
<keyword evidence="8 11" id="KW-0472">Membrane</keyword>
<sequence length="440" mass="51175">MMVWLRPTSKRRSLILGCFFLVTLRTMLFVIQFYKEETARTRKPARVQTGGGETPVLPPVWNNLVKWKKEDFPKRQRKRLIIYWSGVRGHKVPVQKSGVNHTNYWPFFYAGQPGECPVPCELSNDQSRAAEASAFVVHARPPDISNLPPIENLAPWILQTNENPVYTPTLYNARIMSQFNLLISYRLDSDFPAPIYPMPGLDPPIPFQKRQGDILAIFSKCEPVRTEYMRQLMKYIQVDSYGACLKNKEGLIGLYGKINNKYVFKDHKLVLTRHYKFSLVFMNQDCDYFIDDRLYHALTTGSVPIFMGTDKVDEFLPGNLKNSIIKVSDFKSPKELAKYLKYLSNNETAYNKYLEWKWKGLGNILNTTIGRWWKPRHPLFCQVCMALAKGKLHRGLRLDYCQPRRYEDWGLKDPNADIQNHYSTFLYVGFVLFVIVILVS</sequence>
<keyword evidence="3 11" id="KW-0328">Glycosyltransferase</keyword>
<evidence type="ECO:0000256" key="10">
    <source>
        <dbReference type="ARBA" id="ARBA00060399"/>
    </source>
</evidence>
<dbReference type="GO" id="GO:0032580">
    <property type="term" value="C:Golgi cisterna membrane"/>
    <property type="evidence" value="ECO:0007669"/>
    <property type="project" value="UniProtKB-SubCell"/>
</dbReference>
<dbReference type="InterPro" id="IPR055270">
    <property type="entry name" value="Glyco_tran_10_C"/>
</dbReference>
<dbReference type="Gene3D" id="3.40.50.11660">
    <property type="entry name" value="Glycosyl transferase family 10, C-terminal domain"/>
    <property type="match status" value="1"/>
</dbReference>
<evidence type="ECO:0000256" key="1">
    <source>
        <dbReference type="ARBA" id="ARBA00004922"/>
    </source>
</evidence>
<comment type="subcellular location">
    <subcellularLocation>
        <location evidence="10">Endomembrane system</location>
        <topology evidence="10">Single-pass type II membrane protein</topology>
    </subcellularLocation>
    <subcellularLocation>
        <location evidence="11">Golgi apparatus</location>
        <location evidence="11">Golgi stack membrane</location>
        <topology evidence="11">Single-pass type II membrane protein</topology>
    </subcellularLocation>
</comment>
<keyword evidence="11" id="KW-0333">Golgi apparatus</keyword>
<feature type="domain" description="Fucosyltransferase N-terminal" evidence="13">
    <location>
        <begin position="77"/>
        <end position="194"/>
    </location>
</feature>
<dbReference type="Pfam" id="PF00852">
    <property type="entry name" value="Glyco_transf_10"/>
    <property type="match status" value="1"/>
</dbReference>
<comment type="pathway">
    <text evidence="1">Protein modification; protein glycosylation.</text>
</comment>
<dbReference type="EMBL" id="RCHS01003789">
    <property type="protein sequence ID" value="RMX39701.1"/>
    <property type="molecule type" value="Genomic_DNA"/>
</dbReference>
<name>A0A3M6TEE7_POCDA</name>
<keyword evidence="6" id="KW-0735">Signal-anchor</keyword>
<keyword evidence="9" id="KW-0325">Glycoprotein</keyword>
<evidence type="ECO:0000256" key="6">
    <source>
        <dbReference type="ARBA" id="ARBA00022968"/>
    </source>
</evidence>
<organism evidence="14 15">
    <name type="scientific">Pocillopora damicornis</name>
    <name type="common">Cauliflower coral</name>
    <name type="synonym">Millepora damicornis</name>
    <dbReference type="NCBI Taxonomy" id="46731"/>
    <lineage>
        <taxon>Eukaryota</taxon>
        <taxon>Metazoa</taxon>
        <taxon>Cnidaria</taxon>
        <taxon>Anthozoa</taxon>
        <taxon>Hexacorallia</taxon>
        <taxon>Scleractinia</taxon>
        <taxon>Astrocoeniina</taxon>
        <taxon>Pocilloporidae</taxon>
        <taxon>Pocillopora</taxon>
    </lineage>
</organism>
<evidence type="ECO:0000259" key="13">
    <source>
        <dbReference type="Pfam" id="PF17039"/>
    </source>
</evidence>
<dbReference type="OrthoDB" id="427096at2759"/>
<keyword evidence="5 11" id="KW-0812">Transmembrane</keyword>
<reference evidence="14 15" key="1">
    <citation type="journal article" date="2018" name="Sci. Rep.">
        <title>Comparative analysis of the Pocillopora damicornis genome highlights role of immune system in coral evolution.</title>
        <authorList>
            <person name="Cunning R."/>
            <person name="Bay R.A."/>
            <person name="Gillette P."/>
            <person name="Baker A.C."/>
            <person name="Traylor-Knowles N."/>
        </authorList>
    </citation>
    <scope>NUCLEOTIDE SEQUENCE [LARGE SCALE GENOMIC DNA]</scope>
    <source>
        <strain evidence="14">RSMAS</strain>
        <tissue evidence="14">Whole animal</tissue>
    </source>
</reference>
<feature type="domain" description="Fucosyltransferase C-terminal" evidence="12">
    <location>
        <begin position="209"/>
        <end position="391"/>
    </location>
</feature>
<dbReference type="UniPathway" id="UPA00378"/>
<dbReference type="FunFam" id="3.40.50.11660:FF:000002">
    <property type="entry name" value="Alpha-(1,3)-fucosyltransferase"/>
    <property type="match status" value="1"/>
</dbReference>
<evidence type="ECO:0000256" key="9">
    <source>
        <dbReference type="ARBA" id="ARBA00023180"/>
    </source>
</evidence>
<evidence type="ECO:0000259" key="12">
    <source>
        <dbReference type="Pfam" id="PF00852"/>
    </source>
</evidence>
<dbReference type="EC" id="2.4.1.-" evidence="11"/>
<evidence type="ECO:0000256" key="3">
    <source>
        <dbReference type="ARBA" id="ARBA00022676"/>
    </source>
</evidence>
<dbReference type="SUPFAM" id="SSF53756">
    <property type="entry name" value="UDP-Glycosyltransferase/glycogen phosphorylase"/>
    <property type="match status" value="1"/>
</dbReference>
<keyword evidence="4 11" id="KW-0808">Transferase</keyword>